<gene>
    <name evidence="2" type="ORF">APLA_LOCUS2550</name>
</gene>
<evidence type="ECO:0000313" key="3">
    <source>
        <dbReference type="Proteomes" id="UP000494106"/>
    </source>
</evidence>
<dbReference type="EMBL" id="CADEBC010000208">
    <property type="protein sequence ID" value="CAB3225706.1"/>
    <property type="molecule type" value="Genomic_DNA"/>
</dbReference>
<name>A0A8S0Z107_ARCPL</name>
<keyword evidence="3" id="KW-1185">Reference proteome</keyword>
<feature type="region of interest" description="Disordered" evidence="1">
    <location>
        <begin position="65"/>
        <end position="85"/>
    </location>
</feature>
<accession>A0A8S0Z107</accession>
<dbReference type="Proteomes" id="UP000494106">
    <property type="component" value="Unassembled WGS sequence"/>
</dbReference>
<reference evidence="2 3" key="1">
    <citation type="submission" date="2020-04" db="EMBL/GenBank/DDBJ databases">
        <authorList>
            <person name="Wallbank WR R."/>
            <person name="Pardo Diaz C."/>
            <person name="Kozak K."/>
            <person name="Martin S."/>
            <person name="Jiggins C."/>
            <person name="Moest M."/>
            <person name="Warren A I."/>
            <person name="Byers J.R.P. K."/>
            <person name="Montejo-Kovacevich G."/>
            <person name="Yen C E."/>
        </authorList>
    </citation>
    <scope>NUCLEOTIDE SEQUENCE [LARGE SCALE GENOMIC DNA]</scope>
</reference>
<evidence type="ECO:0000256" key="1">
    <source>
        <dbReference type="SAM" id="MobiDB-lite"/>
    </source>
</evidence>
<protein>
    <submittedName>
        <fullName evidence="2">Uncharacterized protein</fullName>
    </submittedName>
</protein>
<feature type="region of interest" description="Disordered" evidence="1">
    <location>
        <begin position="1"/>
        <end position="36"/>
    </location>
</feature>
<sequence>MSVLRSPTGCGSLTNLSNVDSPDFSEERNVAKRNKRKEAEANLKTFEQRNGPNIVFDEIGGFQPKTFHGKNNRRYDFHKRTNGRY</sequence>
<evidence type="ECO:0000313" key="2">
    <source>
        <dbReference type="EMBL" id="CAB3225706.1"/>
    </source>
</evidence>
<proteinExistence type="predicted"/>
<organism evidence="2 3">
    <name type="scientific">Arctia plantaginis</name>
    <name type="common">Wood tiger moth</name>
    <name type="synonym">Phalaena plantaginis</name>
    <dbReference type="NCBI Taxonomy" id="874455"/>
    <lineage>
        <taxon>Eukaryota</taxon>
        <taxon>Metazoa</taxon>
        <taxon>Ecdysozoa</taxon>
        <taxon>Arthropoda</taxon>
        <taxon>Hexapoda</taxon>
        <taxon>Insecta</taxon>
        <taxon>Pterygota</taxon>
        <taxon>Neoptera</taxon>
        <taxon>Endopterygota</taxon>
        <taxon>Lepidoptera</taxon>
        <taxon>Glossata</taxon>
        <taxon>Ditrysia</taxon>
        <taxon>Noctuoidea</taxon>
        <taxon>Erebidae</taxon>
        <taxon>Arctiinae</taxon>
        <taxon>Arctia</taxon>
    </lineage>
</organism>
<dbReference type="AlphaFoldDB" id="A0A8S0Z107"/>
<dbReference type="OrthoDB" id="7480989at2759"/>
<comment type="caution">
    <text evidence="2">The sequence shown here is derived from an EMBL/GenBank/DDBJ whole genome shotgun (WGS) entry which is preliminary data.</text>
</comment>
<feature type="compositionally biased region" description="Polar residues" evidence="1">
    <location>
        <begin position="9"/>
        <end position="20"/>
    </location>
</feature>